<dbReference type="Pfam" id="PF06769">
    <property type="entry name" value="YoeB_toxin"/>
    <property type="match status" value="1"/>
</dbReference>
<dbReference type="Gene3D" id="3.30.2310.20">
    <property type="entry name" value="RelE-like"/>
    <property type="match status" value="1"/>
</dbReference>
<dbReference type="RefSeq" id="WP_264846201.1">
    <property type="nucleotide sequence ID" value="NZ_BPMA01000018.1"/>
</dbReference>
<dbReference type="AlphaFoldDB" id="A0AAV5AQZ9"/>
<evidence type="ECO:0000313" key="4">
    <source>
        <dbReference type="Proteomes" id="UP001208692"/>
    </source>
</evidence>
<dbReference type="Proteomes" id="UP001208692">
    <property type="component" value="Unassembled WGS sequence"/>
</dbReference>
<evidence type="ECO:0000313" key="3">
    <source>
        <dbReference type="Proteomes" id="UP001207736"/>
    </source>
</evidence>
<gene>
    <name evidence="1" type="ORF">RCZ15_06970</name>
    <name evidence="2" type="ORF">RCZ16_11040</name>
</gene>
<evidence type="ECO:0000313" key="1">
    <source>
        <dbReference type="EMBL" id="GJM49722.1"/>
    </source>
</evidence>
<dbReference type="GO" id="GO:0004519">
    <property type="term" value="F:endonuclease activity"/>
    <property type="evidence" value="ECO:0007669"/>
    <property type="project" value="InterPro"/>
</dbReference>
<evidence type="ECO:0000313" key="2">
    <source>
        <dbReference type="EMBL" id="GJM52787.1"/>
    </source>
</evidence>
<dbReference type="InterPro" id="IPR009614">
    <property type="entry name" value="YoeB_toxin"/>
</dbReference>
<comment type="caution">
    <text evidence="1">The sequence shown here is derived from an EMBL/GenBank/DDBJ whole genome shotgun (WGS) entry which is preliminary data.</text>
</comment>
<dbReference type="EMBL" id="BQKB01000018">
    <property type="protein sequence ID" value="GJM52787.1"/>
    <property type="molecule type" value="Genomic_DNA"/>
</dbReference>
<dbReference type="Proteomes" id="UP001207736">
    <property type="component" value="Unassembled WGS sequence"/>
</dbReference>
<organism evidence="1 3">
    <name type="scientific">Capnocytophaga catalasegens</name>
    <dbReference type="NCBI Taxonomy" id="1004260"/>
    <lineage>
        <taxon>Bacteria</taxon>
        <taxon>Pseudomonadati</taxon>
        <taxon>Bacteroidota</taxon>
        <taxon>Flavobacteriia</taxon>
        <taxon>Flavobacteriales</taxon>
        <taxon>Flavobacteriaceae</taxon>
        <taxon>Capnocytophaga</taxon>
    </lineage>
</organism>
<reference evidence="1 4" key="1">
    <citation type="submission" date="2021-11" db="EMBL/GenBank/DDBJ databases">
        <title>Draft genome sequence of Capnocytophaga sp. strain KC07075 isolated from cat oral cavity.</title>
        <authorList>
            <person name="Suzuki M."/>
            <person name="Imaoka K."/>
            <person name="Kimura M."/>
            <person name="Morikawa S."/>
            <person name="Maeda K."/>
        </authorList>
    </citation>
    <scope>NUCLEOTIDE SEQUENCE</scope>
    <source>
        <strain evidence="1">KC07075</strain>
        <strain evidence="2 4">KC07079</strain>
    </source>
</reference>
<dbReference type="SUPFAM" id="SSF143011">
    <property type="entry name" value="RelE-like"/>
    <property type="match status" value="1"/>
</dbReference>
<proteinExistence type="predicted"/>
<keyword evidence="4" id="KW-1185">Reference proteome</keyword>
<dbReference type="GO" id="GO:0006401">
    <property type="term" value="P:RNA catabolic process"/>
    <property type="evidence" value="ECO:0007669"/>
    <property type="project" value="InterPro"/>
</dbReference>
<accession>A0AAV5AQZ9</accession>
<protein>
    <recommendedName>
        <fullName evidence="5">mRNA interferase YoeB</fullName>
    </recommendedName>
</protein>
<dbReference type="EMBL" id="BQKA01000012">
    <property type="protein sequence ID" value="GJM49722.1"/>
    <property type="molecule type" value="Genomic_DNA"/>
</dbReference>
<dbReference type="InterPro" id="IPR035093">
    <property type="entry name" value="RelE/ParE_toxin_dom_sf"/>
</dbReference>
<sequence>MNSEIYKLLYSDEYLKHLEKHNKSGQKKLLVKIDTLLDELEIHPTTGTGQAELLKGFGERLVWSRRIDKKHRLVYEIFEEEKRVEVLSAYGHY</sequence>
<dbReference type="NCBIfam" id="TIGR02116">
    <property type="entry name" value="toxin_Txe_YoeB"/>
    <property type="match status" value="1"/>
</dbReference>
<evidence type="ECO:0008006" key="5">
    <source>
        <dbReference type="Google" id="ProtNLM"/>
    </source>
</evidence>
<name>A0AAV5AQZ9_9FLAO</name>